<organism evidence="1 2">
    <name type="scientific">Heterobasidion irregulare (strain TC 32-1)</name>
    <dbReference type="NCBI Taxonomy" id="747525"/>
    <lineage>
        <taxon>Eukaryota</taxon>
        <taxon>Fungi</taxon>
        <taxon>Dikarya</taxon>
        <taxon>Basidiomycota</taxon>
        <taxon>Agaricomycotina</taxon>
        <taxon>Agaricomycetes</taxon>
        <taxon>Russulales</taxon>
        <taxon>Bondarzewiaceae</taxon>
        <taxon>Heterobasidion</taxon>
        <taxon>Heterobasidion annosum species complex</taxon>
    </lineage>
</organism>
<sequence>MSALKHEGCAPSNDPTMREPEFNGNRYAMEFFIQDNCLAVYWSLRAYNPMPLQLKRPMARTISNNAEVVKNGRYADAMLREPSG</sequence>
<dbReference type="GeneID" id="20676301"/>
<protein>
    <submittedName>
        <fullName evidence="1">Uncharacterized protein</fullName>
    </submittedName>
</protein>
<dbReference type="Proteomes" id="UP000030671">
    <property type="component" value="Unassembled WGS sequence"/>
</dbReference>
<accession>W4K1X3</accession>
<evidence type="ECO:0000313" key="2">
    <source>
        <dbReference type="Proteomes" id="UP000030671"/>
    </source>
</evidence>
<gene>
    <name evidence="1" type="ORF">HETIRDRAFT_452833</name>
</gene>
<dbReference type="KEGG" id="hir:HETIRDRAFT_452833"/>
<dbReference type="RefSeq" id="XP_009548296.1">
    <property type="nucleotide sequence ID" value="XM_009550001.1"/>
</dbReference>
<dbReference type="EMBL" id="KI925460">
    <property type="protein sequence ID" value="ETW79739.1"/>
    <property type="molecule type" value="Genomic_DNA"/>
</dbReference>
<dbReference type="HOGENOM" id="CLU_2527734_0_0_1"/>
<keyword evidence="2" id="KW-1185">Reference proteome</keyword>
<proteinExistence type="predicted"/>
<evidence type="ECO:0000313" key="1">
    <source>
        <dbReference type="EMBL" id="ETW79739.1"/>
    </source>
</evidence>
<reference evidence="1 2" key="1">
    <citation type="journal article" date="2012" name="New Phytol.">
        <title>Insight into trade-off between wood decay and parasitism from the genome of a fungal forest pathogen.</title>
        <authorList>
            <person name="Olson A."/>
            <person name="Aerts A."/>
            <person name="Asiegbu F."/>
            <person name="Belbahri L."/>
            <person name="Bouzid O."/>
            <person name="Broberg A."/>
            <person name="Canback B."/>
            <person name="Coutinho P.M."/>
            <person name="Cullen D."/>
            <person name="Dalman K."/>
            <person name="Deflorio G."/>
            <person name="van Diepen L.T."/>
            <person name="Dunand C."/>
            <person name="Duplessis S."/>
            <person name="Durling M."/>
            <person name="Gonthier P."/>
            <person name="Grimwood J."/>
            <person name="Fossdal C.G."/>
            <person name="Hansson D."/>
            <person name="Henrissat B."/>
            <person name="Hietala A."/>
            <person name="Himmelstrand K."/>
            <person name="Hoffmeister D."/>
            <person name="Hogberg N."/>
            <person name="James T.Y."/>
            <person name="Karlsson M."/>
            <person name="Kohler A."/>
            <person name="Kues U."/>
            <person name="Lee Y.H."/>
            <person name="Lin Y.C."/>
            <person name="Lind M."/>
            <person name="Lindquist E."/>
            <person name="Lombard V."/>
            <person name="Lucas S."/>
            <person name="Lunden K."/>
            <person name="Morin E."/>
            <person name="Murat C."/>
            <person name="Park J."/>
            <person name="Raffaello T."/>
            <person name="Rouze P."/>
            <person name="Salamov A."/>
            <person name="Schmutz J."/>
            <person name="Solheim H."/>
            <person name="Stahlberg J."/>
            <person name="Velez H."/>
            <person name="de Vries R.P."/>
            <person name="Wiebenga A."/>
            <person name="Woodward S."/>
            <person name="Yakovlev I."/>
            <person name="Garbelotto M."/>
            <person name="Martin F."/>
            <person name="Grigoriev I.V."/>
            <person name="Stenlid J."/>
        </authorList>
    </citation>
    <scope>NUCLEOTIDE SEQUENCE [LARGE SCALE GENOMIC DNA]</scope>
    <source>
        <strain evidence="1 2">TC 32-1</strain>
    </source>
</reference>
<name>W4K1X3_HETIT</name>
<dbReference type="InParanoid" id="W4K1X3"/>
<dbReference type="AlphaFoldDB" id="W4K1X3"/>